<name>A0ABX4N9M9_9LEPT</name>
<dbReference type="PIRSF" id="PIRSF500217">
    <property type="entry name" value="AlgI"/>
    <property type="match status" value="1"/>
</dbReference>
<keyword evidence="8 9" id="KW-0012">Acyltransferase</keyword>
<feature type="transmembrane region" description="Helical" evidence="10">
    <location>
        <begin position="164"/>
        <end position="189"/>
    </location>
</feature>
<feature type="transmembrane region" description="Helical" evidence="10">
    <location>
        <begin position="461"/>
        <end position="480"/>
    </location>
</feature>
<dbReference type="InterPro" id="IPR024194">
    <property type="entry name" value="Ac/AlaTfrase_AlgI/DltB"/>
</dbReference>
<dbReference type="RefSeq" id="WP_100755949.1">
    <property type="nucleotide sequence ID" value="NZ_NPDP01000031.1"/>
</dbReference>
<evidence type="ECO:0008006" key="13">
    <source>
        <dbReference type="Google" id="ProtNLM"/>
    </source>
</evidence>
<comment type="caution">
    <text evidence="11">The sequence shown here is derived from an EMBL/GenBank/DDBJ whole genome shotgun (WGS) entry which is preliminary data.</text>
</comment>
<feature type="transmembrane region" description="Helical" evidence="10">
    <location>
        <begin position="423"/>
        <end position="441"/>
    </location>
</feature>
<evidence type="ECO:0000256" key="10">
    <source>
        <dbReference type="SAM" id="Phobius"/>
    </source>
</evidence>
<reference evidence="11 12" key="1">
    <citation type="submission" date="2017-07" db="EMBL/GenBank/DDBJ databases">
        <title>Leptospira spp. isolated from tropical soils.</title>
        <authorList>
            <person name="Thibeaux R."/>
            <person name="Iraola G."/>
            <person name="Ferres I."/>
            <person name="Bierque E."/>
            <person name="Girault D."/>
            <person name="Soupe-Gilbert M.-E."/>
            <person name="Picardeau M."/>
            <person name="Goarant C."/>
        </authorList>
    </citation>
    <scope>NUCLEOTIDE SEQUENCE [LARGE SCALE GENOMIC DNA]</scope>
    <source>
        <strain evidence="11 12">JW2-C-B1</strain>
    </source>
</reference>
<feature type="transmembrane region" description="Helical" evidence="10">
    <location>
        <begin position="32"/>
        <end position="48"/>
    </location>
</feature>
<keyword evidence="7 9" id="KW-0472">Membrane</keyword>
<evidence type="ECO:0000256" key="6">
    <source>
        <dbReference type="ARBA" id="ARBA00022989"/>
    </source>
</evidence>
<feature type="transmembrane region" description="Helical" evidence="10">
    <location>
        <begin position="54"/>
        <end position="77"/>
    </location>
</feature>
<evidence type="ECO:0000256" key="1">
    <source>
        <dbReference type="ARBA" id="ARBA00004651"/>
    </source>
</evidence>
<feature type="transmembrane region" description="Helical" evidence="10">
    <location>
        <begin position="89"/>
        <end position="110"/>
    </location>
</feature>
<evidence type="ECO:0000256" key="7">
    <source>
        <dbReference type="ARBA" id="ARBA00023136"/>
    </source>
</evidence>
<evidence type="ECO:0000313" key="12">
    <source>
        <dbReference type="Proteomes" id="UP000231919"/>
    </source>
</evidence>
<gene>
    <name evidence="11" type="ORF">CH378_15515</name>
</gene>
<feature type="transmembrane region" description="Helical" evidence="10">
    <location>
        <begin position="317"/>
        <end position="337"/>
    </location>
</feature>
<feature type="transmembrane region" description="Helical" evidence="10">
    <location>
        <begin position="231"/>
        <end position="252"/>
    </location>
</feature>
<dbReference type="Proteomes" id="UP000231919">
    <property type="component" value="Unassembled WGS sequence"/>
</dbReference>
<feature type="transmembrane region" description="Helical" evidence="10">
    <location>
        <begin position="380"/>
        <end position="397"/>
    </location>
</feature>
<evidence type="ECO:0000313" key="11">
    <source>
        <dbReference type="EMBL" id="PJZ28859.1"/>
    </source>
</evidence>
<evidence type="ECO:0000256" key="9">
    <source>
        <dbReference type="PIRNR" id="PIRNR016636"/>
    </source>
</evidence>
<dbReference type="InterPro" id="IPR051085">
    <property type="entry name" value="MB_O-acyltransferase"/>
</dbReference>
<keyword evidence="3 9" id="KW-1003">Cell membrane</keyword>
<keyword evidence="5 10" id="KW-0812">Transmembrane</keyword>
<dbReference type="PANTHER" id="PTHR13285:SF23">
    <property type="entry name" value="TEICHOIC ACID D-ALANYLTRANSFERASE"/>
    <property type="match status" value="1"/>
</dbReference>
<evidence type="ECO:0000256" key="3">
    <source>
        <dbReference type="ARBA" id="ARBA00022475"/>
    </source>
</evidence>
<comment type="subcellular location">
    <subcellularLocation>
        <location evidence="1">Cell membrane</location>
        <topology evidence="1">Multi-pass membrane protein</topology>
    </subcellularLocation>
</comment>
<keyword evidence="12" id="KW-1185">Reference proteome</keyword>
<organism evidence="11 12">
    <name type="scientific">Leptospira kmetyi</name>
    <dbReference type="NCBI Taxonomy" id="408139"/>
    <lineage>
        <taxon>Bacteria</taxon>
        <taxon>Pseudomonadati</taxon>
        <taxon>Spirochaetota</taxon>
        <taxon>Spirochaetia</taxon>
        <taxon>Leptospirales</taxon>
        <taxon>Leptospiraceae</taxon>
        <taxon>Leptospira</taxon>
    </lineage>
</organism>
<dbReference type="Pfam" id="PF03062">
    <property type="entry name" value="MBOAT"/>
    <property type="match status" value="1"/>
</dbReference>
<dbReference type="InterPro" id="IPR004299">
    <property type="entry name" value="MBOAT_fam"/>
</dbReference>
<dbReference type="EMBL" id="NPDP01000031">
    <property type="protein sequence ID" value="PJZ28859.1"/>
    <property type="molecule type" value="Genomic_DNA"/>
</dbReference>
<accession>A0ABX4N9M9</accession>
<sequence length="490" mass="56890">MNFTTPQYFLFFAIVWCVRWILAAIYPKKNSFVLYFLLSVSYFFYLSWDYRFGALILFTTVLDYFVGLGLGAQNALGERENLRARARRILLFLSLFGNLSVLGFFKYFNFFTDSFFALFHSLGWNISAPALKVILPVGISFYTFQSLSYSIDVYRKQIEPERNFLRYALFLSFFPQLVAGPIVSARILLPALRDLFSWKNVPLREGIWLILLGFVKKAVIADRISVISDFAYQFPETVSSLFAWMGVFSYAIQIYCDFSGYTDIAIGSALLLGVRLPENFRLPYTASSFSDFWRRWHISLSGWLREYLYIPLGGNRITGWITYRNLLITMLLGGLWHGASWNFVIWGFLHGIFLAMERWFRDGVRFPWEKNSGLDRSLKFLYQIFVILSVCLIWIFFRSKTFEGAAGLLTTLFSFRSGIEPTYTMQSHFLTVLFFMGLATWIGKKEESSGSFSFFRENLHWAIFAFLSALGFIVGVVLTVETKPFLYFVF</sequence>
<proteinExistence type="inferred from homology"/>
<protein>
    <recommendedName>
        <fullName evidence="13">MBOAT family protein</fullName>
    </recommendedName>
</protein>
<comment type="similarity">
    <text evidence="2 9">Belongs to the membrane-bound acyltransferase family.</text>
</comment>
<feature type="transmembrane region" description="Helical" evidence="10">
    <location>
        <begin position="122"/>
        <end position="144"/>
    </location>
</feature>
<dbReference type="PANTHER" id="PTHR13285">
    <property type="entry name" value="ACYLTRANSFERASE"/>
    <property type="match status" value="1"/>
</dbReference>
<dbReference type="InterPro" id="IPR028362">
    <property type="entry name" value="AlgI"/>
</dbReference>
<evidence type="ECO:0000256" key="8">
    <source>
        <dbReference type="ARBA" id="ARBA00023315"/>
    </source>
</evidence>
<evidence type="ECO:0000256" key="5">
    <source>
        <dbReference type="ARBA" id="ARBA00022692"/>
    </source>
</evidence>
<feature type="transmembrane region" description="Helical" evidence="10">
    <location>
        <begin position="6"/>
        <end position="25"/>
    </location>
</feature>
<evidence type="ECO:0000256" key="2">
    <source>
        <dbReference type="ARBA" id="ARBA00010323"/>
    </source>
</evidence>
<keyword evidence="4 9" id="KW-0808">Transferase</keyword>
<evidence type="ECO:0000256" key="4">
    <source>
        <dbReference type="ARBA" id="ARBA00022679"/>
    </source>
</evidence>
<dbReference type="PIRSF" id="PIRSF016636">
    <property type="entry name" value="AlgI_DltB"/>
    <property type="match status" value="1"/>
</dbReference>
<keyword evidence="6 10" id="KW-1133">Transmembrane helix</keyword>